<evidence type="ECO:0000256" key="2">
    <source>
        <dbReference type="ARBA" id="ARBA00022525"/>
    </source>
</evidence>
<feature type="domain" description="Teneurin-like YD-shell" evidence="6">
    <location>
        <begin position="1620"/>
        <end position="1885"/>
    </location>
</feature>
<dbReference type="InterPro" id="IPR013783">
    <property type="entry name" value="Ig-like_fold"/>
</dbReference>
<accession>A0A934VLY6</accession>
<dbReference type="NCBIfam" id="TIGR03696">
    <property type="entry name" value="Rhs_assc_core"/>
    <property type="match status" value="1"/>
</dbReference>
<dbReference type="InterPro" id="IPR022385">
    <property type="entry name" value="Rhs_assc_core"/>
</dbReference>
<comment type="subcellular location">
    <subcellularLocation>
        <location evidence="1">Secreted</location>
    </subcellularLocation>
</comment>
<evidence type="ECO:0000256" key="3">
    <source>
        <dbReference type="ARBA" id="ARBA00022729"/>
    </source>
</evidence>
<keyword evidence="5" id="KW-0106">Calcium</keyword>
<evidence type="ECO:0000313" key="7">
    <source>
        <dbReference type="EMBL" id="MBK1833566.1"/>
    </source>
</evidence>
<organism evidence="7 8">
    <name type="scientific">Roseibacillus ishigakijimensis</name>
    <dbReference type="NCBI Taxonomy" id="454146"/>
    <lineage>
        <taxon>Bacteria</taxon>
        <taxon>Pseudomonadati</taxon>
        <taxon>Verrucomicrobiota</taxon>
        <taxon>Verrucomicrobiia</taxon>
        <taxon>Verrucomicrobiales</taxon>
        <taxon>Verrucomicrobiaceae</taxon>
        <taxon>Roseibacillus</taxon>
    </lineage>
</organism>
<dbReference type="SUPFAM" id="SSF117074">
    <property type="entry name" value="Hypothetical protein PA1324"/>
    <property type="match status" value="1"/>
</dbReference>
<sequence length="1961" mass="215154">MRALLISLFLTGLSPAQTTGQFFLESNQLEAWQWDLDPDGDGLTTRSEYYAGTDPFDANSRLYPIFERQNDNFLLSWNTTPYSRFQVVASPDLQLPFEPVPDSAVLATGSEESQTLTSEEPRYFFAVEPLPSLDQDNDGLSDREEVILGTDITDEDTDGDTVSDGREIFFTMTDPLIFDPTGGTIQGTVYLTADLSGDLTDATPIAGTTVFLDRNFNGRLDEEEPRQLTDDDGSYSFTRLSPGLYEVRQVLRAGDTQTLPVEEFPVLPDGLADEVVDYTHAPGSLPEAYGFFPLDNYPALDVAILGRELQTVDPDLLLLPIGARPVNPPIGSFPRAHHLSLPENASVTVRFDETIVDLEGPDFLVAVPRNGNQARAGEPASYFLGPDESNLIEYDQEVLLGASQGFTIPVDLADFPELSAVRVIRVVSQTSGEATTNNSDGGYGLAGFQALNYLPLNTSAHRVEITGTETFDRHFGRFFQDLPPAVLVQSDSQAQVGQALTLTFIASDDLGTPGLSAIVNGNPVVLDENHSVTFTPGFAGELRFSATATDSGGQMTTEDWTFIVLDENGELPYDPQALAEQQGAGTIDLRLFSPQPGEVPTANLTVVGSVIPTNGTEVNWSLELAPIDDIDLTDISIADPDYVSLATGNTAIYSDALGDLNIDDLDPGIYFLRLSATPAAGGLSNFLGQAIGIGVEEAALRPVVEIITPEHDSTAAMVQEVIASLQSERDLTEWTAEVAPYEEVDPAAVGADSAAWTEIASGSEAFTESSIGTIDTTGLRNGRYLLRLTAFNDLRLGRVEAVEFEVAGIAKPGRNRQLFTDASIELAGFPLQIERVYDSLNAGQSGDFGYGWSLSVGDPDLFETVPNTGATLFGASPFRVGTRVYLTAPNGQRIAFTFQPEFAAGGPFGAIYRATFVPDPGNPYQLEVPERDRPFLSLTGSGDVTLNFVPFPWNPDTYLLTEMNGTVHTIHQENGLLASENTSGTGLRYGPEGITHTSGLALTFARDEAGRITTITQPDGGVWSYSYDANGDLASVLPPAQVVATTFAYDPTFAHYLTSVTDPAGRMGRRFSYDEDGRLAEVYDEFGNKEEQSWDPLARSGTLTSPRGFVTTLLYDDRGNVIEETDPLGKVTTRVYEDERHPDLETEVRTENTRRRTRYNEAGLAEFIDFAPEGSIFSTDLRLEYDSFGNLTREQSIGGRNILKDYDELGRLIRERGYAIPNLSERILTYSDSGALKTETRNGEEYHVTYYDETGLMSRLQGLEGFDRSYHYDELGRPLLMINSLGEEISFSYDDSTASSTVTYPNGATIANSYAEMDGEGIYTETDAFGETRTELLDSDFNLLSETMKNGVTVPREFDASRNMTGITVPGGHENTFTFDALERETSFTDANGQTATTSYDAEGRVSERVNRNGKRITYTYNEYSQIASEAWHEGEEIIRQFDYSYFGSTSRLSSVSDGDNVWSFSSSNIGGIPDSFTFAYQGQDDFTLGYIFLQGRTDVPSRLTLSPGISVRSSFVGPRPYGFNYEIPPTPDGAGGTTDFDVSVRMRYDAEGNQTAIERYNVYSTSDFYLEPVSRSLFTRLPGGALGSISHQNSLGELAFPESEVTFTRDLADQILTRAQAGNTSTFAYDVMGQLTSATHTAFDDESFTYDLAGNDISGDLSTYGADNRLLTRGDLSFDYDNEGNIISQRNTVTGAETLYSYDHRNQLTTVATRPDQLTDATVIAEFAYDYLGRQMSRTIAGTTTYLLWDREHVFAEFSEGATEINKMYLYNLAEPLERYGEWTPQNGTRFYLTDQIGSVNGILARDGNPLHWVDYDSFGNPRGTVPADFASIRFAGRHFYEDLGLYDNQRRHYNPALRRFQQQDPIRYQGGDYNLYRYVNNNPLSFTDPAGTAALTEYGLLVRRVGKCVKNLRKFSKCVDQIFGESARIIAEAVSNGGGGGKVDVSCLSKILIGANCAR</sequence>
<comment type="caution">
    <text evidence="7">The sequence shown here is derived from an EMBL/GenBank/DDBJ whole genome shotgun (WGS) entry which is preliminary data.</text>
</comment>
<reference evidence="7" key="1">
    <citation type="submission" date="2021-01" db="EMBL/GenBank/DDBJ databases">
        <title>Modified the classification status of verrucomicrobia.</title>
        <authorList>
            <person name="Feng X."/>
        </authorList>
    </citation>
    <scope>NUCLEOTIDE SEQUENCE</scope>
    <source>
        <strain evidence="7">KCTC 12986</strain>
    </source>
</reference>
<dbReference type="InterPro" id="IPR031325">
    <property type="entry name" value="RHS_repeat"/>
</dbReference>
<evidence type="ECO:0000313" key="8">
    <source>
        <dbReference type="Proteomes" id="UP000604083"/>
    </source>
</evidence>
<evidence type="ECO:0000259" key="6">
    <source>
        <dbReference type="Pfam" id="PF25023"/>
    </source>
</evidence>
<proteinExistence type="predicted"/>
<dbReference type="PANTHER" id="PTHR32305">
    <property type="match status" value="1"/>
</dbReference>
<dbReference type="NCBIfam" id="TIGR01643">
    <property type="entry name" value="YD_repeat_2x"/>
    <property type="match status" value="3"/>
</dbReference>
<dbReference type="InterPro" id="IPR050708">
    <property type="entry name" value="T6SS_VgrG/RHS"/>
</dbReference>
<evidence type="ECO:0000256" key="5">
    <source>
        <dbReference type="ARBA" id="ARBA00022837"/>
    </source>
</evidence>
<evidence type="ECO:0000256" key="1">
    <source>
        <dbReference type="ARBA" id="ARBA00004613"/>
    </source>
</evidence>
<dbReference type="EMBL" id="JAENIO010000010">
    <property type="protein sequence ID" value="MBK1833566.1"/>
    <property type="molecule type" value="Genomic_DNA"/>
</dbReference>
<evidence type="ECO:0000256" key="4">
    <source>
        <dbReference type="ARBA" id="ARBA00022737"/>
    </source>
</evidence>
<dbReference type="InterPro" id="IPR006530">
    <property type="entry name" value="YD"/>
</dbReference>
<dbReference type="PANTHER" id="PTHR32305:SF15">
    <property type="entry name" value="PROTEIN RHSA-RELATED"/>
    <property type="match status" value="1"/>
</dbReference>
<dbReference type="InterPro" id="IPR056823">
    <property type="entry name" value="TEN-like_YD-shell"/>
</dbReference>
<gene>
    <name evidence="7" type="ORF">JIN78_05780</name>
</gene>
<dbReference type="RefSeq" id="WP_200391001.1">
    <property type="nucleotide sequence ID" value="NZ_JAENIO010000010.1"/>
</dbReference>
<dbReference type="Gene3D" id="2.60.40.10">
    <property type="entry name" value="Immunoglobulins"/>
    <property type="match status" value="1"/>
</dbReference>
<dbReference type="Pfam" id="PF18884">
    <property type="entry name" value="TSP3_bac"/>
    <property type="match status" value="2"/>
</dbReference>
<protein>
    <recommendedName>
        <fullName evidence="6">Teneurin-like YD-shell domain-containing protein</fullName>
    </recommendedName>
</protein>
<dbReference type="Pfam" id="PF05593">
    <property type="entry name" value="RHS_repeat"/>
    <property type="match status" value="3"/>
</dbReference>
<dbReference type="InterPro" id="IPR059100">
    <property type="entry name" value="TSP3_bac"/>
</dbReference>
<keyword evidence="4" id="KW-0677">Repeat</keyword>
<dbReference type="Pfam" id="PF25023">
    <property type="entry name" value="TEN_YD-shell"/>
    <property type="match status" value="1"/>
</dbReference>
<keyword evidence="2" id="KW-0964">Secreted</keyword>
<dbReference type="Gene3D" id="2.180.10.10">
    <property type="entry name" value="RHS repeat-associated core"/>
    <property type="match status" value="2"/>
</dbReference>
<keyword evidence="8" id="KW-1185">Reference proteome</keyword>
<name>A0A934VLY6_9BACT</name>
<dbReference type="Proteomes" id="UP000604083">
    <property type="component" value="Unassembled WGS sequence"/>
</dbReference>
<keyword evidence="3" id="KW-0732">Signal</keyword>